<protein>
    <recommendedName>
        <fullName evidence="2">EamA domain-containing protein</fullName>
    </recommendedName>
</protein>
<reference evidence="3" key="1">
    <citation type="journal article" date="2014" name="Front. Microbiol.">
        <title>High frequency of phylogenetically diverse reductive dehalogenase-homologous genes in deep subseafloor sedimentary metagenomes.</title>
        <authorList>
            <person name="Kawai M."/>
            <person name="Futagami T."/>
            <person name="Toyoda A."/>
            <person name="Takaki Y."/>
            <person name="Nishi S."/>
            <person name="Hori S."/>
            <person name="Arai W."/>
            <person name="Tsubouchi T."/>
            <person name="Morono Y."/>
            <person name="Uchiyama I."/>
            <person name="Ito T."/>
            <person name="Fujiyama A."/>
            <person name="Inagaki F."/>
            <person name="Takami H."/>
        </authorList>
    </citation>
    <scope>NUCLEOTIDE SEQUENCE</scope>
    <source>
        <strain evidence="3">Expedition CK06-06</strain>
    </source>
</reference>
<dbReference type="EMBL" id="BARU01004854">
    <property type="protein sequence ID" value="GAH24295.1"/>
    <property type="molecule type" value="Genomic_DNA"/>
</dbReference>
<dbReference type="GO" id="GO:0016020">
    <property type="term" value="C:membrane"/>
    <property type="evidence" value="ECO:0007669"/>
    <property type="project" value="InterPro"/>
</dbReference>
<dbReference type="AlphaFoldDB" id="X1EVF6"/>
<evidence type="ECO:0000256" key="1">
    <source>
        <dbReference type="SAM" id="Phobius"/>
    </source>
</evidence>
<feature type="domain" description="EamA" evidence="2">
    <location>
        <begin position="18"/>
        <end position="143"/>
    </location>
</feature>
<dbReference type="SUPFAM" id="SSF103481">
    <property type="entry name" value="Multidrug resistance efflux transporter EmrE"/>
    <property type="match status" value="1"/>
</dbReference>
<comment type="caution">
    <text evidence="3">The sequence shown here is derived from an EMBL/GenBank/DDBJ whole genome shotgun (WGS) entry which is preliminary data.</text>
</comment>
<feature type="non-terminal residue" evidence="3">
    <location>
        <position position="143"/>
    </location>
</feature>
<dbReference type="PANTHER" id="PTHR22911">
    <property type="entry name" value="ACYL-MALONYL CONDENSING ENZYME-RELATED"/>
    <property type="match status" value="1"/>
</dbReference>
<dbReference type="InterPro" id="IPR000620">
    <property type="entry name" value="EamA_dom"/>
</dbReference>
<accession>X1EVF6</accession>
<dbReference type="Pfam" id="PF00892">
    <property type="entry name" value="EamA"/>
    <property type="match status" value="1"/>
</dbReference>
<dbReference type="InterPro" id="IPR037185">
    <property type="entry name" value="EmrE-like"/>
</dbReference>
<sequence length="143" mass="16310">MEHNQENEKSKFQVILPYLLLFIAVVTVSFSAIIVVELNETYGVRYEVTAMYRTFFAGIGALLLSFHRKKITWAFQKSTLRKSHWYVLAGLLLAIHFATWFVSLGFTSVAISTTLVDTVPIFLAVFGYIFFKEKVNYIGIIGI</sequence>
<feature type="transmembrane region" description="Helical" evidence="1">
    <location>
        <begin position="85"/>
        <end position="103"/>
    </location>
</feature>
<gene>
    <name evidence="3" type="ORF">S03H2_09504</name>
</gene>
<evidence type="ECO:0000313" key="3">
    <source>
        <dbReference type="EMBL" id="GAH24295.1"/>
    </source>
</evidence>
<feature type="transmembrane region" description="Helical" evidence="1">
    <location>
        <begin position="109"/>
        <end position="131"/>
    </location>
</feature>
<proteinExistence type="predicted"/>
<keyword evidence="1" id="KW-0812">Transmembrane</keyword>
<dbReference type="PANTHER" id="PTHR22911:SF76">
    <property type="entry name" value="EAMA DOMAIN-CONTAINING PROTEIN"/>
    <property type="match status" value="1"/>
</dbReference>
<evidence type="ECO:0000259" key="2">
    <source>
        <dbReference type="Pfam" id="PF00892"/>
    </source>
</evidence>
<keyword evidence="1" id="KW-0472">Membrane</keyword>
<name>X1EVF6_9ZZZZ</name>
<feature type="transmembrane region" description="Helical" evidence="1">
    <location>
        <begin position="12"/>
        <end position="36"/>
    </location>
</feature>
<keyword evidence="1" id="KW-1133">Transmembrane helix</keyword>
<organism evidence="3">
    <name type="scientific">marine sediment metagenome</name>
    <dbReference type="NCBI Taxonomy" id="412755"/>
    <lineage>
        <taxon>unclassified sequences</taxon>
        <taxon>metagenomes</taxon>
        <taxon>ecological metagenomes</taxon>
    </lineage>
</organism>
<feature type="transmembrane region" description="Helical" evidence="1">
    <location>
        <begin position="48"/>
        <end position="64"/>
    </location>
</feature>